<proteinExistence type="predicted"/>
<evidence type="ECO:0000313" key="1">
    <source>
        <dbReference type="EMBL" id="KAK5776429.1"/>
    </source>
</evidence>
<reference evidence="1 2" key="1">
    <citation type="submission" date="2023-03" db="EMBL/GenBank/DDBJ databases">
        <title>WGS of Gossypium arboreum.</title>
        <authorList>
            <person name="Yu D."/>
        </authorList>
    </citation>
    <scope>NUCLEOTIDE SEQUENCE [LARGE SCALE GENOMIC DNA]</scope>
    <source>
        <tissue evidence="1">Leaf</tissue>
    </source>
</reference>
<dbReference type="EMBL" id="JARKNE010000012">
    <property type="protein sequence ID" value="KAK5776429.1"/>
    <property type="molecule type" value="Genomic_DNA"/>
</dbReference>
<evidence type="ECO:0000313" key="2">
    <source>
        <dbReference type="Proteomes" id="UP001358586"/>
    </source>
</evidence>
<organism evidence="1 2">
    <name type="scientific">Gossypium arboreum</name>
    <name type="common">Tree cotton</name>
    <name type="synonym">Gossypium nanking</name>
    <dbReference type="NCBI Taxonomy" id="29729"/>
    <lineage>
        <taxon>Eukaryota</taxon>
        <taxon>Viridiplantae</taxon>
        <taxon>Streptophyta</taxon>
        <taxon>Embryophyta</taxon>
        <taxon>Tracheophyta</taxon>
        <taxon>Spermatophyta</taxon>
        <taxon>Magnoliopsida</taxon>
        <taxon>eudicotyledons</taxon>
        <taxon>Gunneridae</taxon>
        <taxon>Pentapetalae</taxon>
        <taxon>rosids</taxon>
        <taxon>malvids</taxon>
        <taxon>Malvales</taxon>
        <taxon>Malvaceae</taxon>
        <taxon>Malvoideae</taxon>
        <taxon>Gossypium</taxon>
    </lineage>
</organism>
<protein>
    <submittedName>
        <fullName evidence="1">Uncharacterized protein</fullName>
    </submittedName>
</protein>
<keyword evidence="2" id="KW-1185">Reference proteome</keyword>
<name>A0ABR0MR14_GOSAR</name>
<gene>
    <name evidence="1" type="ORF">PVK06_044388</name>
</gene>
<dbReference type="Proteomes" id="UP001358586">
    <property type="component" value="Chromosome 12"/>
</dbReference>
<accession>A0ABR0MR14</accession>
<sequence length="56" mass="5997">MSEVYIKYGPTTKEMYDNGSGSGPYDCLVVEEVQSSCSTIRGEMVRSGGVPAVDSE</sequence>
<comment type="caution">
    <text evidence="1">The sequence shown here is derived from an EMBL/GenBank/DDBJ whole genome shotgun (WGS) entry which is preliminary data.</text>
</comment>